<keyword evidence="4" id="KW-1185">Reference proteome</keyword>
<gene>
    <name evidence="3" type="ORF">BCR44DRAFT_1496009</name>
</gene>
<organism evidence="3 4">
    <name type="scientific">Catenaria anguillulae PL171</name>
    <dbReference type="NCBI Taxonomy" id="765915"/>
    <lineage>
        <taxon>Eukaryota</taxon>
        <taxon>Fungi</taxon>
        <taxon>Fungi incertae sedis</taxon>
        <taxon>Blastocladiomycota</taxon>
        <taxon>Blastocladiomycetes</taxon>
        <taxon>Blastocladiales</taxon>
        <taxon>Catenariaceae</taxon>
        <taxon>Catenaria</taxon>
    </lineage>
</organism>
<evidence type="ECO:0000313" key="4">
    <source>
        <dbReference type="Proteomes" id="UP000193411"/>
    </source>
</evidence>
<feature type="region of interest" description="Disordered" evidence="1">
    <location>
        <begin position="226"/>
        <end position="296"/>
    </location>
</feature>
<comment type="caution">
    <text evidence="3">The sequence shown here is derived from an EMBL/GenBank/DDBJ whole genome shotgun (WGS) entry which is preliminary data.</text>
</comment>
<feature type="signal peptide" evidence="2">
    <location>
        <begin position="1"/>
        <end position="27"/>
    </location>
</feature>
<keyword evidence="2" id="KW-0732">Signal</keyword>
<name>A0A1Y2HZ34_9FUNG</name>
<reference evidence="3 4" key="1">
    <citation type="submission" date="2016-07" db="EMBL/GenBank/DDBJ databases">
        <title>Pervasive Adenine N6-methylation of Active Genes in Fungi.</title>
        <authorList>
            <consortium name="DOE Joint Genome Institute"/>
            <person name="Mondo S.J."/>
            <person name="Dannebaum R.O."/>
            <person name="Kuo R.C."/>
            <person name="Labutti K."/>
            <person name="Haridas S."/>
            <person name="Kuo A."/>
            <person name="Salamov A."/>
            <person name="Ahrendt S.R."/>
            <person name="Lipzen A."/>
            <person name="Sullivan W."/>
            <person name="Andreopoulos W.B."/>
            <person name="Clum A."/>
            <person name="Lindquist E."/>
            <person name="Daum C."/>
            <person name="Ramamoorthy G.K."/>
            <person name="Gryganskyi A."/>
            <person name="Culley D."/>
            <person name="Magnuson J.K."/>
            <person name="James T.Y."/>
            <person name="O'Malley M.A."/>
            <person name="Stajich J.E."/>
            <person name="Spatafora J.W."/>
            <person name="Visel A."/>
            <person name="Grigoriev I.V."/>
        </authorList>
    </citation>
    <scope>NUCLEOTIDE SEQUENCE [LARGE SCALE GENOMIC DNA]</scope>
    <source>
        <strain evidence="3 4">PL171</strain>
    </source>
</reference>
<feature type="compositionally biased region" description="Low complexity" evidence="1">
    <location>
        <begin position="230"/>
        <end position="247"/>
    </location>
</feature>
<feature type="region of interest" description="Disordered" evidence="1">
    <location>
        <begin position="316"/>
        <end position="336"/>
    </location>
</feature>
<feature type="compositionally biased region" description="Low complexity" evidence="1">
    <location>
        <begin position="280"/>
        <end position="291"/>
    </location>
</feature>
<dbReference type="AlphaFoldDB" id="A0A1Y2HZ34"/>
<feature type="compositionally biased region" description="Pro residues" evidence="1">
    <location>
        <begin position="318"/>
        <end position="332"/>
    </location>
</feature>
<sequence length="499" mass="50703">MARTLGLSRLPLFVLALVALVGTLASAQNTTLAVKCTTTADCLGPRGSTFCDTVLGVCALRTCGVNGNANVGLACSLFNSSTYCTSLPGGGSCVPRLPLDAQCNPALEVGSGMFSLPSIPGFNSNSTSVEQTNSQCMAGLKCDTTQGNVCKTDGPLGWIRYMWEANRGTIIAIGIGILALLVCCCCWGCWMCGCAAVSTACMACSCLKSCCTCCCPSGKSSGGGGGGGKSSKQPAYAAEPAPVHVPAAPTPQPSYHASNNHGGGHGGGSGGGGNVTYHEASYSNSASSAPARPTDSSGYAGKIVNIETEQIVMAPVSKPSPQPLPASAPAPPASYHSIPQQQQQQHNMYAQPIMQQPQVQYGAPAGGYIAQQPSGGSSSGSHMYAGSNVGYAAPYQQPQPSPSPYAMPTPAPVVGVSPQHSGGYYQPEVQVTKEQMMYGGGGGGNAYGQPQTQQQGYAASPSAYAQQPGPSAQAQAGGYYQQQGHGQQQSGYGGNVYGR</sequence>
<protein>
    <submittedName>
        <fullName evidence="3">Uncharacterized protein</fullName>
    </submittedName>
</protein>
<evidence type="ECO:0000256" key="2">
    <source>
        <dbReference type="SAM" id="SignalP"/>
    </source>
</evidence>
<evidence type="ECO:0000256" key="1">
    <source>
        <dbReference type="SAM" id="MobiDB-lite"/>
    </source>
</evidence>
<feature type="chain" id="PRO_5013390866" evidence="2">
    <location>
        <begin position="28"/>
        <end position="499"/>
    </location>
</feature>
<accession>A0A1Y2HZ34</accession>
<feature type="compositionally biased region" description="Gly residues" evidence="1">
    <location>
        <begin position="261"/>
        <end position="274"/>
    </location>
</feature>
<dbReference type="Proteomes" id="UP000193411">
    <property type="component" value="Unassembled WGS sequence"/>
</dbReference>
<feature type="region of interest" description="Disordered" evidence="1">
    <location>
        <begin position="436"/>
        <end position="499"/>
    </location>
</feature>
<dbReference type="OrthoDB" id="10652239at2759"/>
<feature type="compositionally biased region" description="Low complexity" evidence="1">
    <location>
        <begin position="453"/>
        <end position="490"/>
    </location>
</feature>
<dbReference type="EMBL" id="MCFL01000004">
    <property type="protein sequence ID" value="ORZ39759.1"/>
    <property type="molecule type" value="Genomic_DNA"/>
</dbReference>
<evidence type="ECO:0000313" key="3">
    <source>
        <dbReference type="EMBL" id="ORZ39759.1"/>
    </source>
</evidence>
<proteinExistence type="predicted"/>